<accession>A0ABT0KSH0</accession>
<dbReference type="Pfam" id="PF17775">
    <property type="entry name" value="YchJ_M-like"/>
    <property type="match status" value="1"/>
</dbReference>
<dbReference type="SUPFAM" id="SSF54427">
    <property type="entry name" value="NTF2-like"/>
    <property type="match status" value="1"/>
</dbReference>
<dbReference type="RefSeq" id="WP_248956342.1">
    <property type="nucleotide sequence ID" value="NZ_JAKIKU010000009.1"/>
</dbReference>
<dbReference type="Proteomes" id="UP001202134">
    <property type="component" value="Unassembled WGS sequence"/>
</dbReference>
<gene>
    <name evidence="2" type="ORF">L2737_15820</name>
</gene>
<dbReference type="SUPFAM" id="SSF103642">
    <property type="entry name" value="Sec-C motif"/>
    <property type="match status" value="1"/>
</dbReference>
<protein>
    <submittedName>
        <fullName evidence="2">YchJ family protein</fullName>
    </submittedName>
</protein>
<evidence type="ECO:0000313" key="2">
    <source>
        <dbReference type="EMBL" id="MCL1046777.1"/>
    </source>
</evidence>
<dbReference type="EMBL" id="JAKIKU010000009">
    <property type="protein sequence ID" value="MCL1046777.1"/>
    <property type="molecule type" value="Genomic_DNA"/>
</dbReference>
<dbReference type="NCBIfam" id="NF002486">
    <property type="entry name" value="PRK01752.1"/>
    <property type="match status" value="1"/>
</dbReference>
<dbReference type="PANTHER" id="PTHR33747">
    <property type="entry name" value="UPF0225 PROTEIN SCO1677"/>
    <property type="match status" value="1"/>
</dbReference>
<dbReference type="Gene3D" id="3.10.450.50">
    <property type="match status" value="1"/>
</dbReference>
<dbReference type="InterPro" id="IPR032710">
    <property type="entry name" value="NTF2-like_dom_sf"/>
</dbReference>
<name>A0ABT0KSH0_9GAMM</name>
<proteinExistence type="predicted"/>
<evidence type="ECO:0000259" key="1">
    <source>
        <dbReference type="Pfam" id="PF17775"/>
    </source>
</evidence>
<evidence type="ECO:0000313" key="3">
    <source>
        <dbReference type="Proteomes" id="UP001202134"/>
    </source>
</evidence>
<comment type="caution">
    <text evidence="2">The sequence shown here is derived from an EMBL/GenBank/DDBJ whole genome shotgun (WGS) entry which is preliminary data.</text>
</comment>
<feature type="domain" description="YchJ-like middle NTF2-like" evidence="1">
    <location>
        <begin position="34"/>
        <end position="129"/>
    </location>
</feature>
<organism evidence="2 3">
    <name type="scientific">Shewanella electrodiphila</name>
    <dbReference type="NCBI Taxonomy" id="934143"/>
    <lineage>
        <taxon>Bacteria</taxon>
        <taxon>Pseudomonadati</taxon>
        <taxon>Pseudomonadota</taxon>
        <taxon>Gammaproteobacteria</taxon>
        <taxon>Alteromonadales</taxon>
        <taxon>Shewanellaceae</taxon>
        <taxon>Shewanella</taxon>
    </lineage>
</organism>
<reference evidence="2 3" key="1">
    <citation type="submission" date="2022-01" db="EMBL/GenBank/DDBJ databases">
        <title>Whole genome-based taxonomy of the Shewanellaceae.</title>
        <authorList>
            <person name="Martin-Rodriguez A.J."/>
        </authorList>
    </citation>
    <scope>NUCLEOTIDE SEQUENCE [LARGE SCALE GENOMIC DNA]</scope>
    <source>
        <strain evidence="2 3">DSM 24955</strain>
    </source>
</reference>
<dbReference type="Pfam" id="PF02810">
    <property type="entry name" value="SEC-C"/>
    <property type="match status" value="2"/>
</dbReference>
<dbReference type="InterPro" id="IPR048469">
    <property type="entry name" value="YchJ-like_M"/>
</dbReference>
<dbReference type="InterPro" id="IPR004027">
    <property type="entry name" value="SEC_C_motif"/>
</dbReference>
<keyword evidence="3" id="KW-1185">Reference proteome</keyword>
<dbReference type="PANTHER" id="PTHR33747:SF1">
    <property type="entry name" value="ADENYLATE CYCLASE-ASSOCIATED CAP C-TERMINAL DOMAIN-CONTAINING PROTEIN"/>
    <property type="match status" value="1"/>
</dbReference>
<sequence length="160" mass="18489">MTINIQSPCPCGRTLTYAQCCQPFHLKFNTANDVETLMRSRYCAFVLQHHQYLIDTHHPDYLNGLTVELLAQGADDTEWLGLDVEESQHDLVEGTVAFKAWYINNNDIDAIYECSQFQKLNGMWYYTEGEQRAAELPKRNDKCVCYSGKKFEACCMRKIV</sequence>